<dbReference type="EMBL" id="JBEPME010000004">
    <property type="protein sequence ID" value="MET3657892.1"/>
    <property type="molecule type" value="Genomic_DNA"/>
</dbReference>
<reference evidence="2 3" key="1">
    <citation type="submission" date="2024-06" db="EMBL/GenBank/DDBJ databases">
        <title>Sorghum-associated microbial communities from plants grown in Nebraska, USA.</title>
        <authorList>
            <person name="Schachtman D."/>
        </authorList>
    </citation>
    <scope>NUCLEOTIDE SEQUENCE [LARGE SCALE GENOMIC DNA]</scope>
    <source>
        <strain evidence="2 3">1288</strain>
    </source>
</reference>
<dbReference type="SMART" id="SM00513">
    <property type="entry name" value="SAP"/>
    <property type="match status" value="1"/>
</dbReference>
<dbReference type="RefSeq" id="WP_354313632.1">
    <property type="nucleotide sequence ID" value="NZ_JBEPME010000004.1"/>
</dbReference>
<evidence type="ECO:0000313" key="3">
    <source>
        <dbReference type="Proteomes" id="UP001549104"/>
    </source>
</evidence>
<evidence type="ECO:0000259" key="1">
    <source>
        <dbReference type="PROSITE" id="PS50800"/>
    </source>
</evidence>
<dbReference type="Proteomes" id="UP001549104">
    <property type="component" value="Unassembled WGS sequence"/>
</dbReference>
<gene>
    <name evidence="2" type="ORF">ABIC55_002989</name>
</gene>
<sequence>MEILMLDYADGLTVEGATFPRYWHFQYNSDPKKLIKKLLSLKLLNIDTSILASMKIALVSDLKHLLRQRELKVSGSKNELIERLIENVPNDELQNIFNQQKYLLSDDGRKVLELNEHIKFFHSHGNLGVSIHHAHAVKKKRPELSKFDIAWQQLNLTSMNHAKNGDWGLYRNDRLGMSTVLILENKLSEALGLLFEVCYYDLSGLSNNFNLDFIGVIEDYFFPYEDSNHTLAPGIITKIQDIQDKLAISEKEFEEFYFNHIKRITTPIHLFTRREVMDILIHEMNANKDKVSKIYRKAQKRYKQEGVQSLLTIQSK</sequence>
<dbReference type="Pfam" id="PF02037">
    <property type="entry name" value="SAP"/>
    <property type="match status" value="1"/>
</dbReference>
<dbReference type="Gene3D" id="1.10.720.30">
    <property type="entry name" value="SAP domain"/>
    <property type="match status" value="1"/>
</dbReference>
<keyword evidence="3" id="KW-1185">Reference proteome</keyword>
<proteinExistence type="predicted"/>
<dbReference type="InterPro" id="IPR003034">
    <property type="entry name" value="SAP_dom"/>
</dbReference>
<organism evidence="2 3">
    <name type="scientific">Sporosarcina psychrophila</name>
    <name type="common">Bacillus psychrophilus</name>
    <dbReference type="NCBI Taxonomy" id="1476"/>
    <lineage>
        <taxon>Bacteria</taxon>
        <taxon>Bacillati</taxon>
        <taxon>Bacillota</taxon>
        <taxon>Bacilli</taxon>
        <taxon>Bacillales</taxon>
        <taxon>Caryophanaceae</taxon>
        <taxon>Sporosarcina</taxon>
    </lineage>
</organism>
<feature type="domain" description="SAP" evidence="1">
    <location>
        <begin position="54"/>
        <end position="88"/>
    </location>
</feature>
<name>A0ABV2K9Z1_SPOPS</name>
<accession>A0ABV2K9Z1</accession>
<dbReference type="PROSITE" id="PS50800">
    <property type="entry name" value="SAP"/>
    <property type="match status" value="1"/>
</dbReference>
<dbReference type="InterPro" id="IPR036361">
    <property type="entry name" value="SAP_dom_sf"/>
</dbReference>
<dbReference type="SUPFAM" id="SSF68906">
    <property type="entry name" value="SAP domain"/>
    <property type="match status" value="1"/>
</dbReference>
<evidence type="ECO:0000313" key="2">
    <source>
        <dbReference type="EMBL" id="MET3657892.1"/>
    </source>
</evidence>
<comment type="caution">
    <text evidence="2">The sequence shown here is derived from an EMBL/GenBank/DDBJ whole genome shotgun (WGS) entry which is preliminary data.</text>
</comment>
<protein>
    <recommendedName>
        <fullName evidence="1">SAP domain-containing protein</fullName>
    </recommendedName>
</protein>